<gene>
    <name evidence="8" type="ORF">AKO1_011051</name>
</gene>
<evidence type="ECO:0000256" key="5">
    <source>
        <dbReference type="ARBA" id="ARBA00023002"/>
    </source>
</evidence>
<dbReference type="PANTHER" id="PTHR43238:SF1">
    <property type="entry name" value="GDP-L-FUCOSE SYNTHASE"/>
    <property type="match status" value="1"/>
</dbReference>
<dbReference type="HAMAP" id="MF_00956">
    <property type="entry name" value="GDP_fucose_synth"/>
    <property type="match status" value="1"/>
</dbReference>
<protein>
    <recommendedName>
        <fullName evidence="3">GDP-L-fucose synthase</fullName>
        <ecNumber evidence="3">1.1.1.271</ecNumber>
    </recommendedName>
</protein>
<dbReference type="CDD" id="cd05239">
    <property type="entry name" value="GDP_FS_SDR_e"/>
    <property type="match status" value="1"/>
</dbReference>
<evidence type="ECO:0000256" key="6">
    <source>
        <dbReference type="ARBA" id="ARBA00023235"/>
    </source>
</evidence>
<keyword evidence="4" id="KW-0521">NADP</keyword>
<dbReference type="GO" id="GO:0050577">
    <property type="term" value="F:GDP-L-fucose synthase activity"/>
    <property type="evidence" value="ECO:0007669"/>
    <property type="project" value="UniProtKB-EC"/>
</dbReference>
<dbReference type="InterPro" id="IPR036291">
    <property type="entry name" value="NAD(P)-bd_dom_sf"/>
</dbReference>
<dbReference type="Gene3D" id="3.90.25.10">
    <property type="entry name" value="UDP-galactose 4-epimerase, domain 1"/>
    <property type="match status" value="1"/>
</dbReference>
<reference evidence="8 9" key="1">
    <citation type="submission" date="2024-03" db="EMBL/GenBank/DDBJ databases">
        <title>The Acrasis kona genome and developmental transcriptomes reveal deep origins of eukaryotic multicellular pathways.</title>
        <authorList>
            <person name="Sheikh S."/>
            <person name="Fu C.-J."/>
            <person name="Brown M.W."/>
            <person name="Baldauf S.L."/>
        </authorList>
    </citation>
    <scope>NUCLEOTIDE SEQUENCE [LARGE SCALE GENOMIC DNA]</scope>
    <source>
        <strain evidence="8 9">ATCC MYA-3509</strain>
    </source>
</reference>
<keyword evidence="9" id="KW-1185">Reference proteome</keyword>
<dbReference type="GO" id="GO:0016853">
    <property type="term" value="F:isomerase activity"/>
    <property type="evidence" value="ECO:0007669"/>
    <property type="project" value="UniProtKB-KW"/>
</dbReference>
<dbReference type="Pfam" id="PF01370">
    <property type="entry name" value="Epimerase"/>
    <property type="match status" value="1"/>
</dbReference>
<name>A0AAW2YU11_9EUKA</name>
<keyword evidence="6" id="KW-0413">Isomerase</keyword>
<evidence type="ECO:0000313" key="8">
    <source>
        <dbReference type="EMBL" id="KAL0480463.1"/>
    </source>
</evidence>
<dbReference type="InterPro" id="IPR001509">
    <property type="entry name" value="Epimerase_deHydtase"/>
</dbReference>
<feature type="domain" description="NAD-dependent epimerase/dehydratase" evidence="7">
    <location>
        <begin position="21"/>
        <end position="248"/>
    </location>
</feature>
<comment type="similarity">
    <text evidence="2">Belongs to the NAD(P)-dependent epimerase/dehydratase family. Fucose synthase subfamily.</text>
</comment>
<dbReference type="PANTHER" id="PTHR43238">
    <property type="entry name" value="GDP-L-FUCOSE SYNTHASE"/>
    <property type="match status" value="1"/>
</dbReference>
<evidence type="ECO:0000259" key="7">
    <source>
        <dbReference type="Pfam" id="PF01370"/>
    </source>
</evidence>
<proteinExistence type="inferred from homology"/>
<evidence type="ECO:0000256" key="1">
    <source>
        <dbReference type="ARBA" id="ARBA00004883"/>
    </source>
</evidence>
<accession>A0AAW2YU11</accession>
<dbReference type="AlphaFoldDB" id="A0AAW2YU11"/>
<evidence type="ECO:0000256" key="4">
    <source>
        <dbReference type="ARBA" id="ARBA00022857"/>
    </source>
</evidence>
<dbReference type="EMBL" id="JAOPGA020000657">
    <property type="protein sequence ID" value="KAL0480463.1"/>
    <property type="molecule type" value="Genomic_DNA"/>
</dbReference>
<dbReference type="SUPFAM" id="SSF51735">
    <property type="entry name" value="NAD(P)-binding Rossmann-fold domains"/>
    <property type="match status" value="1"/>
</dbReference>
<comment type="pathway">
    <text evidence="1">Nucleotide-sugar biosynthesis; GDP-L-fucose biosynthesis via de novo pathway; GDP-L-fucose from GDP-alpha-D-mannose: step 2/2.</text>
</comment>
<evidence type="ECO:0000256" key="3">
    <source>
        <dbReference type="ARBA" id="ARBA00012371"/>
    </source>
</evidence>
<evidence type="ECO:0000313" key="9">
    <source>
        <dbReference type="Proteomes" id="UP001431209"/>
    </source>
</evidence>
<organism evidence="8 9">
    <name type="scientific">Acrasis kona</name>
    <dbReference type="NCBI Taxonomy" id="1008807"/>
    <lineage>
        <taxon>Eukaryota</taxon>
        <taxon>Discoba</taxon>
        <taxon>Heterolobosea</taxon>
        <taxon>Tetramitia</taxon>
        <taxon>Eutetramitia</taxon>
        <taxon>Acrasidae</taxon>
        <taxon>Acrasis</taxon>
    </lineage>
</organism>
<evidence type="ECO:0000256" key="2">
    <source>
        <dbReference type="ARBA" id="ARBA00005959"/>
    </source>
</evidence>
<dbReference type="InterPro" id="IPR028614">
    <property type="entry name" value="GDP_fucose/colitose_synth"/>
</dbReference>
<dbReference type="EC" id="1.1.1.271" evidence="3"/>
<keyword evidence="5" id="KW-0560">Oxidoreductase</keyword>
<sequence>MTNITYDTIPGSEKLDDNDVILVTGGTGLFGKGIEEVVQTLKLKGKFYFAGSKDGNLKNLDECEKLFEKVKPTYVLHLAAFVGGLFRNMKYKVDFWLDNVNMNNNVLRCCHKHNVKKTVSCLSTCIFPDKVSYPIHEDVLHNGPPHFSNDAYAYAKRMLDMTSRWFNQQYYEGEARFTSVIPTNLYGKYDNFNIQDGHVLPGLMHKIYLAQKNGTDYVVYGTGKPLRQFCYNVDAARMILWTLLNYTEEEPLIISVPEEDEVSIADVAKTIAEEFKFEKEIKFDTEKADGQYKKTASNDKFKKLYPDFKFTPFKDAIAETVQWFQANYETVRK</sequence>
<dbReference type="Proteomes" id="UP001431209">
    <property type="component" value="Unassembled WGS sequence"/>
</dbReference>
<comment type="caution">
    <text evidence="8">The sequence shown here is derived from an EMBL/GenBank/DDBJ whole genome shotgun (WGS) entry which is preliminary data.</text>
</comment>
<dbReference type="Gene3D" id="3.40.50.720">
    <property type="entry name" value="NAD(P)-binding Rossmann-like Domain"/>
    <property type="match status" value="1"/>
</dbReference>